<accession>H2XPB2</accession>
<dbReference type="Ensembl" id="ENSCINT00000033268.1">
    <property type="protein sequence ID" value="ENSCINP00000031495.1"/>
    <property type="gene ID" value="ENSCING00000018385.1"/>
</dbReference>
<evidence type="ECO:0000313" key="3">
    <source>
        <dbReference type="Proteomes" id="UP000008144"/>
    </source>
</evidence>
<proteinExistence type="predicted"/>
<evidence type="ECO:0000256" key="1">
    <source>
        <dbReference type="SAM" id="Phobius"/>
    </source>
</evidence>
<keyword evidence="1" id="KW-0812">Transmembrane</keyword>
<keyword evidence="1" id="KW-1133">Transmembrane helix</keyword>
<feature type="transmembrane region" description="Helical" evidence="1">
    <location>
        <begin position="20"/>
        <end position="37"/>
    </location>
</feature>
<dbReference type="HOGENOM" id="CLU_3279190_0_0_1"/>
<dbReference type="EMBL" id="EAAA01000835">
    <property type="status" value="NOT_ANNOTATED_CDS"/>
    <property type="molecule type" value="Genomic_DNA"/>
</dbReference>
<dbReference type="Proteomes" id="UP000008144">
    <property type="component" value="Chromosome 11"/>
</dbReference>
<dbReference type="AlphaFoldDB" id="H2XPB2"/>
<dbReference type="InParanoid" id="H2XPB2"/>
<reference evidence="2" key="3">
    <citation type="submission" date="2025-08" db="UniProtKB">
        <authorList>
            <consortium name="Ensembl"/>
        </authorList>
    </citation>
    <scope>IDENTIFICATION</scope>
</reference>
<protein>
    <submittedName>
        <fullName evidence="2">Uncharacterized protein</fullName>
    </submittedName>
</protein>
<keyword evidence="3" id="KW-1185">Reference proteome</keyword>
<reference evidence="3" key="1">
    <citation type="journal article" date="2002" name="Science">
        <title>The draft genome of Ciona intestinalis: insights into chordate and vertebrate origins.</title>
        <authorList>
            <person name="Dehal P."/>
            <person name="Satou Y."/>
            <person name="Campbell R.K."/>
            <person name="Chapman J."/>
            <person name="Degnan B."/>
            <person name="De Tomaso A."/>
            <person name="Davidson B."/>
            <person name="Di Gregorio A."/>
            <person name="Gelpke M."/>
            <person name="Goodstein D.M."/>
            <person name="Harafuji N."/>
            <person name="Hastings K.E."/>
            <person name="Ho I."/>
            <person name="Hotta K."/>
            <person name="Huang W."/>
            <person name="Kawashima T."/>
            <person name="Lemaire P."/>
            <person name="Martinez D."/>
            <person name="Meinertzhagen I.A."/>
            <person name="Necula S."/>
            <person name="Nonaka M."/>
            <person name="Putnam N."/>
            <person name="Rash S."/>
            <person name="Saiga H."/>
            <person name="Satake M."/>
            <person name="Terry A."/>
            <person name="Yamada L."/>
            <person name="Wang H.G."/>
            <person name="Awazu S."/>
            <person name="Azumi K."/>
            <person name="Boore J."/>
            <person name="Branno M."/>
            <person name="Chin-Bow S."/>
            <person name="DeSantis R."/>
            <person name="Doyle S."/>
            <person name="Francino P."/>
            <person name="Keys D.N."/>
            <person name="Haga S."/>
            <person name="Hayashi H."/>
            <person name="Hino K."/>
            <person name="Imai K.S."/>
            <person name="Inaba K."/>
            <person name="Kano S."/>
            <person name="Kobayashi K."/>
            <person name="Kobayashi M."/>
            <person name="Lee B.I."/>
            <person name="Makabe K.W."/>
            <person name="Manohar C."/>
            <person name="Matassi G."/>
            <person name="Medina M."/>
            <person name="Mochizuki Y."/>
            <person name="Mount S."/>
            <person name="Morishita T."/>
            <person name="Miura S."/>
            <person name="Nakayama A."/>
            <person name="Nishizaka S."/>
            <person name="Nomoto H."/>
            <person name="Ohta F."/>
            <person name="Oishi K."/>
            <person name="Rigoutsos I."/>
            <person name="Sano M."/>
            <person name="Sasaki A."/>
            <person name="Sasakura Y."/>
            <person name="Shoguchi E."/>
            <person name="Shin-i T."/>
            <person name="Spagnuolo A."/>
            <person name="Stainier D."/>
            <person name="Suzuki M.M."/>
            <person name="Tassy O."/>
            <person name="Takatori N."/>
            <person name="Tokuoka M."/>
            <person name="Yagi K."/>
            <person name="Yoshizaki F."/>
            <person name="Wada S."/>
            <person name="Zhang C."/>
            <person name="Hyatt P.D."/>
            <person name="Larimer F."/>
            <person name="Detter C."/>
            <person name="Doggett N."/>
            <person name="Glavina T."/>
            <person name="Hawkins T."/>
            <person name="Richardson P."/>
            <person name="Lucas S."/>
            <person name="Kohara Y."/>
            <person name="Levine M."/>
            <person name="Satoh N."/>
            <person name="Rokhsar D.S."/>
        </authorList>
    </citation>
    <scope>NUCLEOTIDE SEQUENCE [LARGE SCALE GENOMIC DNA]</scope>
</reference>
<organism evidence="2 3">
    <name type="scientific">Ciona intestinalis</name>
    <name type="common">Transparent sea squirt</name>
    <name type="synonym">Ascidia intestinalis</name>
    <dbReference type="NCBI Taxonomy" id="7719"/>
    <lineage>
        <taxon>Eukaryota</taxon>
        <taxon>Metazoa</taxon>
        <taxon>Chordata</taxon>
        <taxon>Tunicata</taxon>
        <taxon>Ascidiacea</taxon>
        <taxon>Phlebobranchia</taxon>
        <taxon>Cionidae</taxon>
        <taxon>Ciona</taxon>
    </lineage>
</organism>
<keyword evidence="1" id="KW-0472">Membrane</keyword>
<reference evidence="2" key="4">
    <citation type="submission" date="2025-09" db="UniProtKB">
        <authorList>
            <consortium name="Ensembl"/>
        </authorList>
    </citation>
    <scope>IDENTIFICATION</scope>
</reference>
<reference evidence="2" key="2">
    <citation type="journal article" date="2008" name="Genome Biol.">
        <title>Improved genome assembly and evidence-based global gene model set for the chordate Ciona intestinalis: new insight into intron and operon populations.</title>
        <authorList>
            <person name="Satou Y."/>
            <person name="Mineta K."/>
            <person name="Ogasawara M."/>
            <person name="Sasakura Y."/>
            <person name="Shoguchi E."/>
            <person name="Ueno K."/>
            <person name="Yamada L."/>
            <person name="Matsumoto J."/>
            <person name="Wasserscheid J."/>
            <person name="Dewar K."/>
            <person name="Wiley G.B."/>
            <person name="Macmil S.L."/>
            <person name="Roe B.A."/>
            <person name="Zeller R.W."/>
            <person name="Hastings K.E."/>
            <person name="Lemaire P."/>
            <person name="Lindquist E."/>
            <person name="Endo T."/>
            <person name="Hotta K."/>
            <person name="Inaba K."/>
        </authorList>
    </citation>
    <scope>NUCLEOTIDE SEQUENCE [LARGE SCALE GENOMIC DNA]</scope>
    <source>
        <strain evidence="2">wild type</strain>
    </source>
</reference>
<sequence>MTLVPLTSLLFGEVERNRWMALSAVMMELLSCLYLMMSWRF</sequence>
<evidence type="ECO:0000313" key="2">
    <source>
        <dbReference type="Ensembl" id="ENSCINP00000031495.1"/>
    </source>
</evidence>
<name>H2XPB2_CIOIN</name>